<feature type="region of interest" description="Disordered" evidence="1">
    <location>
        <begin position="686"/>
        <end position="794"/>
    </location>
</feature>
<feature type="region of interest" description="Disordered" evidence="1">
    <location>
        <begin position="373"/>
        <end position="398"/>
    </location>
</feature>
<feature type="region of interest" description="Disordered" evidence="1">
    <location>
        <begin position="915"/>
        <end position="980"/>
    </location>
</feature>
<protein>
    <submittedName>
        <fullName evidence="2">Uncharacterized protein</fullName>
    </submittedName>
</protein>
<feature type="compositionally biased region" description="Basic and acidic residues" evidence="1">
    <location>
        <begin position="776"/>
        <end position="790"/>
    </location>
</feature>
<name>A0A0L0GB90_9EUKA</name>
<feature type="region of interest" description="Disordered" evidence="1">
    <location>
        <begin position="142"/>
        <end position="161"/>
    </location>
</feature>
<evidence type="ECO:0000313" key="3">
    <source>
        <dbReference type="Proteomes" id="UP000054560"/>
    </source>
</evidence>
<reference evidence="2 3" key="1">
    <citation type="submission" date="2011-02" db="EMBL/GenBank/DDBJ databases">
        <title>The Genome Sequence of Sphaeroforma arctica JP610.</title>
        <authorList>
            <consortium name="The Broad Institute Genome Sequencing Platform"/>
            <person name="Russ C."/>
            <person name="Cuomo C."/>
            <person name="Young S.K."/>
            <person name="Zeng Q."/>
            <person name="Gargeya S."/>
            <person name="Alvarado L."/>
            <person name="Berlin A."/>
            <person name="Chapman S.B."/>
            <person name="Chen Z."/>
            <person name="Freedman E."/>
            <person name="Gellesch M."/>
            <person name="Goldberg J."/>
            <person name="Griggs A."/>
            <person name="Gujja S."/>
            <person name="Heilman E."/>
            <person name="Heiman D."/>
            <person name="Howarth C."/>
            <person name="Mehta T."/>
            <person name="Neiman D."/>
            <person name="Pearson M."/>
            <person name="Roberts A."/>
            <person name="Saif S."/>
            <person name="Shea T."/>
            <person name="Shenoy N."/>
            <person name="Sisk P."/>
            <person name="Stolte C."/>
            <person name="Sykes S."/>
            <person name="White J."/>
            <person name="Yandava C."/>
            <person name="Burger G."/>
            <person name="Gray M.W."/>
            <person name="Holland P.W.H."/>
            <person name="King N."/>
            <person name="Lang F.B.F."/>
            <person name="Roger A.J."/>
            <person name="Ruiz-Trillo I."/>
            <person name="Haas B."/>
            <person name="Nusbaum C."/>
            <person name="Birren B."/>
        </authorList>
    </citation>
    <scope>NUCLEOTIDE SEQUENCE [LARGE SCALE GENOMIC DNA]</scope>
    <source>
        <strain evidence="2 3">JP610</strain>
    </source>
</reference>
<feature type="compositionally biased region" description="Polar residues" evidence="1">
    <location>
        <begin position="1641"/>
        <end position="1651"/>
    </location>
</feature>
<accession>A0A0L0GB90</accession>
<feature type="region of interest" description="Disordered" evidence="1">
    <location>
        <begin position="829"/>
        <end position="903"/>
    </location>
</feature>
<feature type="region of interest" description="Disordered" evidence="1">
    <location>
        <begin position="1624"/>
        <end position="1690"/>
    </location>
</feature>
<feature type="compositionally biased region" description="Polar residues" evidence="1">
    <location>
        <begin position="1293"/>
        <end position="1319"/>
    </location>
</feature>
<organism evidence="2 3">
    <name type="scientific">Sphaeroforma arctica JP610</name>
    <dbReference type="NCBI Taxonomy" id="667725"/>
    <lineage>
        <taxon>Eukaryota</taxon>
        <taxon>Ichthyosporea</taxon>
        <taxon>Ichthyophonida</taxon>
        <taxon>Sphaeroforma</taxon>
    </lineage>
</organism>
<dbReference type="RefSeq" id="XP_014160189.1">
    <property type="nucleotide sequence ID" value="XM_014304714.1"/>
</dbReference>
<feature type="compositionally biased region" description="Low complexity" evidence="1">
    <location>
        <begin position="713"/>
        <end position="725"/>
    </location>
</feature>
<feature type="region of interest" description="Disordered" evidence="1">
    <location>
        <begin position="485"/>
        <end position="508"/>
    </location>
</feature>
<feature type="region of interest" description="Disordered" evidence="1">
    <location>
        <begin position="1008"/>
        <end position="1030"/>
    </location>
</feature>
<feature type="compositionally biased region" description="Low complexity" evidence="1">
    <location>
        <begin position="591"/>
        <end position="600"/>
    </location>
</feature>
<feature type="compositionally biased region" description="Basic and acidic residues" evidence="1">
    <location>
        <begin position="687"/>
        <end position="712"/>
    </location>
</feature>
<dbReference type="Proteomes" id="UP000054560">
    <property type="component" value="Unassembled WGS sequence"/>
</dbReference>
<feature type="compositionally biased region" description="Polar residues" evidence="1">
    <location>
        <begin position="1017"/>
        <end position="1030"/>
    </location>
</feature>
<feature type="compositionally biased region" description="Basic residues" evidence="1">
    <location>
        <begin position="1190"/>
        <end position="1216"/>
    </location>
</feature>
<feature type="compositionally biased region" description="Low complexity" evidence="1">
    <location>
        <begin position="1349"/>
        <end position="1360"/>
    </location>
</feature>
<dbReference type="GeneID" id="25902053"/>
<feature type="compositionally biased region" description="Polar residues" evidence="1">
    <location>
        <begin position="919"/>
        <end position="933"/>
    </location>
</feature>
<evidence type="ECO:0000256" key="1">
    <source>
        <dbReference type="SAM" id="MobiDB-lite"/>
    </source>
</evidence>
<feature type="compositionally biased region" description="Basic and acidic residues" evidence="1">
    <location>
        <begin position="954"/>
        <end position="965"/>
    </location>
</feature>
<keyword evidence="3" id="KW-1185">Reference proteome</keyword>
<feature type="compositionally biased region" description="Polar residues" evidence="1">
    <location>
        <begin position="1662"/>
        <end position="1679"/>
    </location>
</feature>
<gene>
    <name evidence="2" type="ORF">SARC_01549</name>
</gene>
<feature type="compositionally biased region" description="Basic and acidic residues" evidence="1">
    <location>
        <begin position="18"/>
        <end position="27"/>
    </location>
</feature>
<proteinExistence type="predicted"/>
<evidence type="ECO:0000313" key="2">
    <source>
        <dbReference type="EMBL" id="KNC86287.1"/>
    </source>
</evidence>
<dbReference type="EMBL" id="KQ241659">
    <property type="protein sequence ID" value="KNC86287.1"/>
    <property type="molecule type" value="Genomic_DNA"/>
</dbReference>
<sequence length="1690" mass="178468">MDAEHSTHSPRGSPATTEDTHKSDKCTSYESLTIESTPADSQHVAVAEAVVCGSLSDTATIDSHMGRRQIAVGVNISSVDVNVSAGASSVLAVVRLDECAPPTAVVSVRDGHANTSAQAVSGVLESSNTPPTSLAQQQESWRCGGPSAENRASIKGSPLTNHPVSARHLTEQYIQSHELDTKSDETVAGQPHDTSHYQITTNTPADTVSPQTCASVANVWTQRQTRGHLLVMRRRYAQRRSQDIVVYDELGRPILTHAVGGDSGARVLVCEPIRVPPQATMADDCVSIDRPAAEAGSSTGNRDVYRDGVEACTTSVDDRSVGVTATSPGTMKGTSGFAADRETPLYEGATDRGAPSYEGAMHGDGMEGGTVHVDGPINGPESGPKSSTRMREQSAVDYTQGDQSITATGTSMGEQSAADYTQGDQSIKATGTSMGEQSTVDLEMQMDALEHAVACREELLSGEEELAVEALETMATVCGSPIKEGTAKGSAESPAVSTSDFGLTLDTDDDEPELLATEVDGGDIADTAALREMKTGIGSLSATPLADSCPKSPLQTAIGEVASAAAAYECARESVRSSISPHQIAVTPPDTTQTETGHTNTTTLASARGCDGSRIADEKDDGAFGRPSPGCVRNSSQWSQESVAGSHACGCADCAVCSDGRERKALRSTPTLHPVFRIASKLLSDVQDTRDSTEHHTVSSECGVERVSDGTRDTTTPIYTTEPNTAVKELGRNVVDPHLASSSPDAKHQEPHDSETQDASSKCASVGDGRSPMEGAVEHTEFDTPTDDPKGITCPSEVSAATSGAMSAQETAVKSQSVVDEGDIPTVLAGADASGERGVQLEGDPISQRHNRDDTNTAQHAPKIERLPDASTLAERGGRSEGSHRDGRRYSHARIDPTKGSVDAYGYGGVTVHARSDSGVDTGQPNDGYTACSNRKRMRSEADAQPPPGRTTRNKSDDKALERGEGLSPTGGGMGLSTQGVDKDARVGVQDASLADLGLVAVPKCTGEHPSHARAATPSQLVTTERSPVSSELATVDERKEERSASCDIVSQSTGDTLCVALDGPHTLTSEKEVRLDGLKGDTPQHTVTAGQGQDTNGDTLCRDGTDLVQDVTTRTEDVFRTEGGAHNVFDLCSLTQPGKVYGEITSDTTLEVEGKEHDTSLTSMPRADCGHTHQLSEISEPLTTSASKTKTKPKSTPKPRPKSKQKSKPKPKARTNPKPTFTSEFNTKFKFDEFLWQSGPYTRSQAASEHDRSPAVKATHTPEVQSTSQQGRGRGDSTYGKKVGRQKKGHTGPTNDSTPQQPTETLNTQPQKASTTNTAHRRKRAYASDMDADGKETQPQKRTKQAKQAKQATAKGKAAADPEQTYGHATVPKMVVSICEQTSVETDGVVREMGTQPADTSSAATYTSTHTLAETGKRGKSGKANPRVSAKARTGQAVKIKTATPAHAKVSSHRPEGDRRVSKRVKCHTLDTQGLSQALTTDTVHGTQPCRLKMIGPRAQSLEEAQEDAVMSGSGDTAGAKATEREVGLSVCETEEHKGVRQSVDSTDPVRVSGAEVQRVTGHTIGEDEEEILCGEIIGLGRVSTTGIHADEATGAHAGATRVHPQQTAHTPPLTQPEHATAALSTQNTPQTTQTPETPYVSQTPQTQFTEHARQRGHTPQVEQEQLSDTPHVPQTAQALHAVQTAHTP</sequence>
<feature type="compositionally biased region" description="Polar residues" evidence="1">
    <location>
        <begin position="1263"/>
        <end position="1272"/>
    </location>
</feature>
<feature type="region of interest" description="Disordered" evidence="1">
    <location>
        <begin position="579"/>
        <end position="600"/>
    </location>
</feature>
<feature type="compositionally biased region" description="Low complexity" evidence="1">
    <location>
        <begin position="1627"/>
        <end position="1640"/>
    </location>
</feature>
<feature type="compositionally biased region" description="Basic and acidic residues" evidence="1">
    <location>
        <begin position="876"/>
        <end position="897"/>
    </location>
</feature>
<feature type="compositionally biased region" description="Basic and acidic residues" evidence="1">
    <location>
        <begin position="745"/>
        <end position="755"/>
    </location>
</feature>
<feature type="region of interest" description="Disordered" evidence="1">
    <location>
        <begin position="1243"/>
        <end position="1367"/>
    </location>
</feature>
<feature type="region of interest" description="Disordered" evidence="1">
    <location>
        <begin position="1"/>
        <end position="27"/>
    </location>
</feature>
<feature type="region of interest" description="Disordered" evidence="1">
    <location>
        <begin position="1175"/>
        <end position="1225"/>
    </location>
</feature>
<feature type="region of interest" description="Disordered" evidence="1">
    <location>
        <begin position="1414"/>
        <end position="1466"/>
    </location>
</feature>